<evidence type="ECO:0000259" key="1">
    <source>
        <dbReference type="Pfam" id="PF08522"/>
    </source>
</evidence>
<reference evidence="2 3" key="1">
    <citation type="submission" date="2018-08" db="EMBL/GenBank/DDBJ databases">
        <title>A genome reference for cultivated species of the human gut microbiota.</title>
        <authorList>
            <person name="Zou Y."/>
            <person name="Xue W."/>
            <person name="Luo G."/>
        </authorList>
    </citation>
    <scope>NUCLEOTIDE SEQUENCE [LARGE SCALE GENOMIC DNA]</scope>
    <source>
        <strain evidence="2 3">AF04-46</strain>
    </source>
</reference>
<organism evidence="2 3">
    <name type="scientific">Bacteroides ovatus</name>
    <dbReference type="NCBI Taxonomy" id="28116"/>
    <lineage>
        <taxon>Bacteria</taxon>
        <taxon>Pseudomonadati</taxon>
        <taxon>Bacteroidota</taxon>
        <taxon>Bacteroidia</taxon>
        <taxon>Bacteroidales</taxon>
        <taxon>Bacteroidaceae</taxon>
        <taxon>Bacteroides</taxon>
    </lineage>
</organism>
<sequence>MMNKHIFNYLILGGIALLLGACNDSESKLLEPKVYFESKEYNLSVEDDDVLTFDLTSRLSTMTSSQVDVSYTIADPSVVDEYNAKYGTVYEMFDASNVKMSSTTSAIPSGKLYADNVKMELSSLKTLKEGKSYVLPVRVQSASVPTLSGTSIAYFFLSKPIKITKVGKFSNTYISIKYPVGTYFSSFTYEALIYVNSFASNNTIMGTEGVMIFRIGDAPGVPKDVLEAAGTQNYHTTEALKTGRWYHVALTYDQPSGKTVIYVNGSKWAGSDWGLPGFDPNSDVGFNIGRIPKFPWGERPLNGKMSEVRVWSVARTENQLKQNMLGVDPASDGLVLYYKLDGSETQEGGVIKDATGRLNGTTSGVTIETLPTPIAIN</sequence>
<dbReference type="InterPro" id="IPR013728">
    <property type="entry name" value="BT_3987-like_N"/>
</dbReference>
<dbReference type="AlphaFoldDB" id="A0A413EJB7"/>
<dbReference type="GO" id="GO:0004553">
    <property type="term" value="F:hydrolase activity, hydrolyzing O-glycosyl compounds"/>
    <property type="evidence" value="ECO:0007669"/>
    <property type="project" value="UniProtKB-ARBA"/>
</dbReference>
<comment type="caution">
    <text evidence="2">The sequence shown here is derived from an EMBL/GenBank/DDBJ whole genome shotgun (WGS) entry which is preliminary data.</text>
</comment>
<protein>
    <submittedName>
        <fullName evidence="2">DUF1735 domain-containing protein</fullName>
    </submittedName>
</protein>
<dbReference type="Pfam" id="PF08522">
    <property type="entry name" value="BT_3987-like_N"/>
    <property type="match status" value="1"/>
</dbReference>
<dbReference type="Proteomes" id="UP000286031">
    <property type="component" value="Unassembled WGS sequence"/>
</dbReference>
<dbReference type="GO" id="GO:0005975">
    <property type="term" value="P:carbohydrate metabolic process"/>
    <property type="evidence" value="ECO:0007669"/>
    <property type="project" value="UniProtKB-ARBA"/>
</dbReference>
<evidence type="ECO:0000313" key="3">
    <source>
        <dbReference type="Proteomes" id="UP000286031"/>
    </source>
</evidence>
<name>A0A413EJB7_BACOV</name>
<dbReference type="Gene3D" id="2.60.120.200">
    <property type="match status" value="1"/>
</dbReference>
<accession>A0A413EJB7</accession>
<dbReference type="EMBL" id="QSBI01000031">
    <property type="protein sequence ID" value="RGX06996.1"/>
    <property type="molecule type" value="Genomic_DNA"/>
</dbReference>
<evidence type="ECO:0000313" key="2">
    <source>
        <dbReference type="EMBL" id="RGX06996.1"/>
    </source>
</evidence>
<dbReference type="RefSeq" id="WP_083852298.1">
    <property type="nucleotide sequence ID" value="NZ_CAKJYZ010000002.1"/>
</dbReference>
<dbReference type="InterPro" id="IPR013320">
    <property type="entry name" value="ConA-like_dom_sf"/>
</dbReference>
<proteinExistence type="predicted"/>
<dbReference type="SUPFAM" id="SSF49899">
    <property type="entry name" value="Concanavalin A-like lectins/glucanases"/>
    <property type="match status" value="1"/>
</dbReference>
<gene>
    <name evidence="2" type="ORF">DWV35_20075</name>
</gene>
<feature type="domain" description="BT-3987-like N-terminal" evidence="1">
    <location>
        <begin position="32"/>
        <end position="144"/>
    </location>
</feature>
<dbReference type="Pfam" id="PF13385">
    <property type="entry name" value="Laminin_G_3"/>
    <property type="match status" value="1"/>
</dbReference>
<dbReference type="PROSITE" id="PS51257">
    <property type="entry name" value="PROKAR_LIPOPROTEIN"/>
    <property type="match status" value="1"/>
</dbReference>
<dbReference type="Gene3D" id="2.60.40.1740">
    <property type="entry name" value="hypothetical protein (bacova_03559)"/>
    <property type="match status" value="1"/>
</dbReference>